<dbReference type="InterPro" id="IPR029526">
    <property type="entry name" value="PGBD"/>
</dbReference>
<evidence type="ECO:0000313" key="3">
    <source>
        <dbReference type="Proteomes" id="UP000821853"/>
    </source>
</evidence>
<dbReference type="VEuPathDB" id="VectorBase:HLOH_056659"/>
<proteinExistence type="predicted"/>
<dbReference type="OrthoDB" id="6433285at2759"/>
<reference evidence="2 3" key="1">
    <citation type="journal article" date="2020" name="Cell">
        <title>Large-Scale Comparative Analyses of Tick Genomes Elucidate Their Genetic Diversity and Vector Capacities.</title>
        <authorList>
            <consortium name="Tick Genome and Microbiome Consortium (TIGMIC)"/>
            <person name="Jia N."/>
            <person name="Wang J."/>
            <person name="Shi W."/>
            <person name="Du L."/>
            <person name="Sun Y."/>
            <person name="Zhan W."/>
            <person name="Jiang J.F."/>
            <person name="Wang Q."/>
            <person name="Zhang B."/>
            <person name="Ji P."/>
            <person name="Bell-Sakyi L."/>
            <person name="Cui X.M."/>
            <person name="Yuan T.T."/>
            <person name="Jiang B.G."/>
            <person name="Yang W.F."/>
            <person name="Lam T.T."/>
            <person name="Chang Q.C."/>
            <person name="Ding S.J."/>
            <person name="Wang X.J."/>
            <person name="Zhu J.G."/>
            <person name="Ruan X.D."/>
            <person name="Zhao L."/>
            <person name="Wei J.T."/>
            <person name="Ye R.Z."/>
            <person name="Que T.C."/>
            <person name="Du C.H."/>
            <person name="Zhou Y.H."/>
            <person name="Cheng J.X."/>
            <person name="Dai P.F."/>
            <person name="Guo W.B."/>
            <person name="Han X.H."/>
            <person name="Huang E.J."/>
            <person name="Li L.F."/>
            <person name="Wei W."/>
            <person name="Gao Y.C."/>
            <person name="Liu J.Z."/>
            <person name="Shao H.Z."/>
            <person name="Wang X."/>
            <person name="Wang C.C."/>
            <person name="Yang T.C."/>
            <person name="Huo Q.B."/>
            <person name="Li W."/>
            <person name="Chen H.Y."/>
            <person name="Chen S.E."/>
            <person name="Zhou L.G."/>
            <person name="Ni X.B."/>
            <person name="Tian J.H."/>
            <person name="Sheng Y."/>
            <person name="Liu T."/>
            <person name="Pan Y.S."/>
            <person name="Xia L.Y."/>
            <person name="Li J."/>
            <person name="Zhao F."/>
            <person name="Cao W.C."/>
        </authorList>
    </citation>
    <scope>NUCLEOTIDE SEQUENCE [LARGE SCALE GENOMIC DNA]</scope>
    <source>
        <strain evidence="2">HaeL-2018</strain>
    </source>
</reference>
<comment type="caution">
    <text evidence="2">The sequence shown here is derived from an EMBL/GenBank/DDBJ whole genome shotgun (WGS) entry which is preliminary data.</text>
</comment>
<dbReference type="PANTHER" id="PTHR46599">
    <property type="entry name" value="PIGGYBAC TRANSPOSABLE ELEMENT-DERIVED PROTEIN 4"/>
    <property type="match status" value="1"/>
</dbReference>
<dbReference type="PANTHER" id="PTHR46599:SF3">
    <property type="entry name" value="PIGGYBAC TRANSPOSABLE ELEMENT-DERIVED PROTEIN 4"/>
    <property type="match status" value="1"/>
</dbReference>
<evidence type="ECO:0000259" key="1">
    <source>
        <dbReference type="Pfam" id="PF13843"/>
    </source>
</evidence>
<accession>A0A9J6G4N2</accession>
<dbReference type="AlphaFoldDB" id="A0A9J6G4N2"/>
<gene>
    <name evidence="2" type="ORF">HPB48_014340</name>
</gene>
<evidence type="ECO:0000313" key="2">
    <source>
        <dbReference type="EMBL" id="KAH9369480.1"/>
    </source>
</evidence>
<feature type="domain" description="PiggyBac transposable element-derived protein" evidence="1">
    <location>
        <begin position="1"/>
        <end position="82"/>
    </location>
</feature>
<organism evidence="2 3">
    <name type="scientific">Haemaphysalis longicornis</name>
    <name type="common">Bush tick</name>
    <dbReference type="NCBI Taxonomy" id="44386"/>
    <lineage>
        <taxon>Eukaryota</taxon>
        <taxon>Metazoa</taxon>
        <taxon>Ecdysozoa</taxon>
        <taxon>Arthropoda</taxon>
        <taxon>Chelicerata</taxon>
        <taxon>Arachnida</taxon>
        <taxon>Acari</taxon>
        <taxon>Parasitiformes</taxon>
        <taxon>Ixodida</taxon>
        <taxon>Ixodoidea</taxon>
        <taxon>Ixodidae</taxon>
        <taxon>Haemaphysalinae</taxon>
        <taxon>Haemaphysalis</taxon>
    </lineage>
</organism>
<dbReference type="Pfam" id="PF13843">
    <property type="entry name" value="DDE_Tnp_1_7"/>
    <property type="match status" value="1"/>
</dbReference>
<dbReference type="Proteomes" id="UP000821853">
    <property type="component" value="Chromosome 3"/>
</dbReference>
<dbReference type="EMBL" id="JABSTR010000005">
    <property type="protein sequence ID" value="KAH9369480.1"/>
    <property type="molecule type" value="Genomic_DNA"/>
</dbReference>
<name>A0A9J6G4N2_HAELO</name>
<sequence>MSRNRFDKIIPLFHAGNNDDVKKKEDGYDRLYRVRPVPTRLNRNFLDAAEMEPCLAVDEMMIPFKGRHSLKVYMQKKTENGATKYGC</sequence>
<keyword evidence="3" id="KW-1185">Reference proteome</keyword>
<protein>
    <recommendedName>
        <fullName evidence="1">PiggyBac transposable element-derived protein domain-containing protein</fullName>
    </recommendedName>
</protein>